<accession>A0A9X8MTF0</accession>
<gene>
    <name evidence="1" type="ORF">SAMN05216268_10698</name>
</gene>
<reference evidence="2" key="1">
    <citation type="submission" date="2016-11" db="EMBL/GenBank/DDBJ databases">
        <authorList>
            <person name="Jaros S."/>
            <person name="Januszkiewicz K."/>
            <person name="Wedrychowicz H."/>
        </authorList>
    </citation>
    <scope>NUCLEOTIDE SEQUENCE [LARGE SCALE GENOMIC DNA]</scope>
    <source>
        <strain evidence="2">CGMCC 4.3555</strain>
    </source>
</reference>
<evidence type="ECO:0000313" key="2">
    <source>
        <dbReference type="Proteomes" id="UP000184388"/>
    </source>
</evidence>
<sequence length="156" mass="17030">MRVPELRPGMFARLFTEIDRDAQQKTRTVVSRLADAVERQAKINASSGAHPYGTRTPARPGTGPAVISGTLRRSLTHTTAVFTGGGWESKVGTAPGHTPPYGRARTPANLYGLYLEKGMLRNGAAYPFLLPAFQFGVRQVAPQLYQAVFRPGWPHL</sequence>
<name>A0A9X8MTF0_9ACTN</name>
<evidence type="ECO:0000313" key="1">
    <source>
        <dbReference type="EMBL" id="SHL75927.1"/>
    </source>
</evidence>
<protein>
    <submittedName>
        <fullName evidence="1">Uncharacterized protein</fullName>
    </submittedName>
</protein>
<organism evidence="1 2">
    <name type="scientific">Streptomyces yunnanensis</name>
    <dbReference type="NCBI Taxonomy" id="156453"/>
    <lineage>
        <taxon>Bacteria</taxon>
        <taxon>Bacillati</taxon>
        <taxon>Actinomycetota</taxon>
        <taxon>Actinomycetes</taxon>
        <taxon>Kitasatosporales</taxon>
        <taxon>Streptomycetaceae</taxon>
        <taxon>Streptomyces</taxon>
    </lineage>
</organism>
<comment type="caution">
    <text evidence="1">The sequence shown here is derived from an EMBL/GenBank/DDBJ whole genome shotgun (WGS) entry which is preliminary data.</text>
</comment>
<proteinExistence type="predicted"/>
<dbReference type="AlphaFoldDB" id="A0A9X8MTF0"/>
<dbReference type="Proteomes" id="UP000184388">
    <property type="component" value="Unassembled WGS sequence"/>
</dbReference>
<dbReference type="EMBL" id="FRBK01000006">
    <property type="protein sequence ID" value="SHL75927.1"/>
    <property type="molecule type" value="Genomic_DNA"/>
</dbReference>